<dbReference type="Proteomes" id="UP000824890">
    <property type="component" value="Unassembled WGS sequence"/>
</dbReference>
<name>A0ABQ8BV76_BRANA</name>
<dbReference type="EMBL" id="JAGKQM010000009">
    <property type="protein sequence ID" value="KAH0908140.1"/>
    <property type="molecule type" value="Genomic_DNA"/>
</dbReference>
<proteinExistence type="predicted"/>
<accession>A0ABQ8BV76</accession>
<protein>
    <submittedName>
        <fullName evidence="1">Uncharacterized protein</fullName>
    </submittedName>
</protein>
<organism evidence="1 2">
    <name type="scientific">Brassica napus</name>
    <name type="common">Rape</name>
    <dbReference type="NCBI Taxonomy" id="3708"/>
    <lineage>
        <taxon>Eukaryota</taxon>
        <taxon>Viridiplantae</taxon>
        <taxon>Streptophyta</taxon>
        <taxon>Embryophyta</taxon>
        <taxon>Tracheophyta</taxon>
        <taxon>Spermatophyta</taxon>
        <taxon>Magnoliopsida</taxon>
        <taxon>eudicotyledons</taxon>
        <taxon>Gunneridae</taxon>
        <taxon>Pentapetalae</taxon>
        <taxon>rosids</taxon>
        <taxon>malvids</taxon>
        <taxon>Brassicales</taxon>
        <taxon>Brassicaceae</taxon>
        <taxon>Brassiceae</taxon>
        <taxon>Brassica</taxon>
    </lineage>
</organism>
<reference evidence="1 2" key="1">
    <citation type="submission" date="2021-05" db="EMBL/GenBank/DDBJ databases">
        <title>Genome Assembly of Synthetic Allotetraploid Brassica napus Reveals Homoeologous Exchanges between Subgenomes.</title>
        <authorList>
            <person name="Davis J.T."/>
        </authorList>
    </citation>
    <scope>NUCLEOTIDE SEQUENCE [LARGE SCALE GENOMIC DNA]</scope>
    <source>
        <strain evidence="2">cv. Da-Ae</strain>
        <tissue evidence="1">Seedling</tissue>
    </source>
</reference>
<keyword evidence="2" id="KW-1185">Reference proteome</keyword>
<sequence length="74" mass="8163">MTSWRFIVFTPSDLSVFFFRTVCPLAAEARSKEHQWPYTSAGKAPLGVVAIGTSTELLSLVTIAWFGDVDPDVK</sequence>
<gene>
    <name evidence="1" type="ORF">HID58_031461</name>
</gene>
<evidence type="ECO:0000313" key="2">
    <source>
        <dbReference type="Proteomes" id="UP000824890"/>
    </source>
</evidence>
<evidence type="ECO:0000313" key="1">
    <source>
        <dbReference type="EMBL" id="KAH0908140.1"/>
    </source>
</evidence>
<comment type="caution">
    <text evidence="1">The sequence shown here is derived from an EMBL/GenBank/DDBJ whole genome shotgun (WGS) entry which is preliminary data.</text>
</comment>